<dbReference type="Proteomes" id="UP001142444">
    <property type="component" value="Unassembled WGS sequence"/>
</dbReference>
<dbReference type="AlphaFoldDB" id="A0A9X4JEG3"/>
<keyword evidence="1" id="KW-0472">Membrane</keyword>
<sequence length="77" mass="8898">MFRLFKPPFEISTLEAWSKMSDDIAKVAILAIPVMLYSNYSLGFRIFNIVILSVITFVFLTIGRGLRQEIIKLSREK</sequence>
<gene>
    <name evidence="2" type="ORF">OQ257_08585</name>
</gene>
<organism evidence="2 3">
    <name type="scientific">Actinobacillus equuli subsp. equuli</name>
    <dbReference type="NCBI Taxonomy" id="202947"/>
    <lineage>
        <taxon>Bacteria</taxon>
        <taxon>Pseudomonadati</taxon>
        <taxon>Pseudomonadota</taxon>
        <taxon>Gammaproteobacteria</taxon>
        <taxon>Pasteurellales</taxon>
        <taxon>Pasteurellaceae</taxon>
        <taxon>Actinobacillus</taxon>
    </lineage>
</organism>
<comment type="caution">
    <text evidence="2">The sequence shown here is derived from an EMBL/GenBank/DDBJ whole genome shotgun (WGS) entry which is preliminary data.</text>
</comment>
<accession>A0A9X4JEG3</accession>
<evidence type="ECO:0000313" key="3">
    <source>
        <dbReference type="Proteomes" id="UP001142444"/>
    </source>
</evidence>
<reference evidence="2" key="2">
    <citation type="journal article" date="2023" name="Pathogens">
        <title>Pathological Features and Genomic Characterization of an Actinobacillus equuli subsp. equuli Bearing Unique Virulence-Associated Genes from an Adult Horse with Pleuropneumonia.</title>
        <authorList>
            <person name="Kamali M."/>
            <person name="Carossino M."/>
            <person name="Del Piero F."/>
            <person name="Peak L."/>
            <person name="Mitchell M.S."/>
            <person name="Willette J."/>
            <person name="Baker R."/>
            <person name="Li F."/>
            <person name="Kenez A."/>
            <person name="Balasuriya U.B.R."/>
            <person name="Go Y.Y."/>
        </authorList>
    </citation>
    <scope>NUCLEOTIDE SEQUENCE</scope>
    <source>
        <strain evidence="2">4524</strain>
    </source>
</reference>
<feature type="transmembrane region" description="Helical" evidence="1">
    <location>
        <begin position="46"/>
        <end position="66"/>
    </location>
</feature>
<dbReference type="RefSeq" id="WP_275218166.1">
    <property type="nucleotide sequence ID" value="NZ_JAPHVQ010000008.1"/>
</dbReference>
<protein>
    <submittedName>
        <fullName evidence="2">Uncharacterized protein</fullName>
    </submittedName>
</protein>
<evidence type="ECO:0000256" key="1">
    <source>
        <dbReference type="SAM" id="Phobius"/>
    </source>
</evidence>
<dbReference type="EMBL" id="JAPHVQ010000008">
    <property type="protein sequence ID" value="MDE8035219.1"/>
    <property type="molecule type" value="Genomic_DNA"/>
</dbReference>
<keyword evidence="1" id="KW-1133">Transmembrane helix</keyword>
<name>A0A9X4JEG3_ACTEU</name>
<keyword evidence="1" id="KW-0812">Transmembrane</keyword>
<proteinExistence type="predicted"/>
<reference evidence="2" key="1">
    <citation type="submission" date="2022-11" db="EMBL/GenBank/DDBJ databases">
        <authorList>
            <person name="Kamali M."/>
            <person name="Peak L."/>
            <person name="Go Y.Y."/>
            <person name="Balasuriya U.B.R."/>
            <person name="Carossino M."/>
        </authorList>
    </citation>
    <scope>NUCLEOTIDE SEQUENCE</scope>
    <source>
        <strain evidence="2">4524</strain>
    </source>
</reference>
<keyword evidence="3" id="KW-1185">Reference proteome</keyword>
<evidence type="ECO:0000313" key="2">
    <source>
        <dbReference type="EMBL" id="MDE8035219.1"/>
    </source>
</evidence>